<dbReference type="InterPro" id="IPR029044">
    <property type="entry name" value="Nucleotide-diphossugar_trans"/>
</dbReference>
<dbReference type="AlphaFoldDB" id="A0A0D3J5Y7"/>
<organism evidence="2 3">
    <name type="scientific">Emiliania huxleyi (strain CCMP1516)</name>
    <dbReference type="NCBI Taxonomy" id="280463"/>
    <lineage>
        <taxon>Eukaryota</taxon>
        <taxon>Haptista</taxon>
        <taxon>Haptophyta</taxon>
        <taxon>Prymnesiophyceae</taxon>
        <taxon>Isochrysidales</taxon>
        <taxon>Noelaerhabdaceae</taxon>
        <taxon>Emiliania</taxon>
    </lineage>
</organism>
<protein>
    <recommendedName>
        <fullName evidence="4">Nucleotide-diphospho-sugar transferase domain-containing protein</fullName>
    </recommendedName>
</protein>
<dbReference type="Proteomes" id="UP000013827">
    <property type="component" value="Unassembled WGS sequence"/>
</dbReference>
<name>A0A0D3J5Y7_EMIH1</name>
<evidence type="ECO:0000256" key="1">
    <source>
        <dbReference type="SAM" id="MobiDB-lite"/>
    </source>
</evidence>
<dbReference type="KEGG" id="ehx:EMIHUDRAFT_451274"/>
<dbReference type="EnsemblProtists" id="EOD18922">
    <property type="protein sequence ID" value="EOD18922"/>
    <property type="gene ID" value="EMIHUDRAFT_451274"/>
</dbReference>
<reference evidence="3" key="1">
    <citation type="journal article" date="2013" name="Nature">
        <title>Pan genome of the phytoplankton Emiliania underpins its global distribution.</title>
        <authorList>
            <person name="Read B.A."/>
            <person name="Kegel J."/>
            <person name="Klute M.J."/>
            <person name="Kuo A."/>
            <person name="Lefebvre S.C."/>
            <person name="Maumus F."/>
            <person name="Mayer C."/>
            <person name="Miller J."/>
            <person name="Monier A."/>
            <person name="Salamov A."/>
            <person name="Young J."/>
            <person name="Aguilar M."/>
            <person name="Claverie J.M."/>
            <person name="Frickenhaus S."/>
            <person name="Gonzalez K."/>
            <person name="Herman E.K."/>
            <person name="Lin Y.C."/>
            <person name="Napier J."/>
            <person name="Ogata H."/>
            <person name="Sarno A.F."/>
            <person name="Shmutz J."/>
            <person name="Schroeder D."/>
            <person name="de Vargas C."/>
            <person name="Verret F."/>
            <person name="von Dassow P."/>
            <person name="Valentin K."/>
            <person name="Van de Peer Y."/>
            <person name="Wheeler G."/>
            <person name="Dacks J.B."/>
            <person name="Delwiche C.F."/>
            <person name="Dyhrman S.T."/>
            <person name="Glockner G."/>
            <person name="John U."/>
            <person name="Richards T."/>
            <person name="Worden A.Z."/>
            <person name="Zhang X."/>
            <person name="Grigoriev I.V."/>
            <person name="Allen A.E."/>
            <person name="Bidle K."/>
            <person name="Borodovsky M."/>
            <person name="Bowler C."/>
            <person name="Brownlee C."/>
            <person name="Cock J.M."/>
            <person name="Elias M."/>
            <person name="Gladyshev V.N."/>
            <person name="Groth M."/>
            <person name="Guda C."/>
            <person name="Hadaegh A."/>
            <person name="Iglesias-Rodriguez M.D."/>
            <person name="Jenkins J."/>
            <person name="Jones B.M."/>
            <person name="Lawson T."/>
            <person name="Leese F."/>
            <person name="Lindquist E."/>
            <person name="Lobanov A."/>
            <person name="Lomsadze A."/>
            <person name="Malik S.B."/>
            <person name="Marsh M.E."/>
            <person name="Mackinder L."/>
            <person name="Mock T."/>
            <person name="Mueller-Roeber B."/>
            <person name="Pagarete A."/>
            <person name="Parker M."/>
            <person name="Probert I."/>
            <person name="Quesneville H."/>
            <person name="Raines C."/>
            <person name="Rensing S.A."/>
            <person name="Riano-Pachon D.M."/>
            <person name="Richier S."/>
            <person name="Rokitta S."/>
            <person name="Shiraiwa Y."/>
            <person name="Soanes D.M."/>
            <person name="van der Giezen M."/>
            <person name="Wahlund T.M."/>
            <person name="Williams B."/>
            <person name="Wilson W."/>
            <person name="Wolfe G."/>
            <person name="Wurch L.L."/>
        </authorList>
    </citation>
    <scope>NUCLEOTIDE SEQUENCE</scope>
</reference>
<dbReference type="HOGENOM" id="CLU_774850_0_0_1"/>
<dbReference type="RefSeq" id="XP_005771351.1">
    <property type="nucleotide sequence ID" value="XM_005771294.1"/>
</dbReference>
<proteinExistence type="predicted"/>
<evidence type="ECO:0000313" key="2">
    <source>
        <dbReference type="EnsemblProtists" id="EOD18922"/>
    </source>
</evidence>
<accession>A0A0D3J5Y7</accession>
<sequence length="358" mass="38986">MEDPSPDDAGQKTDITPDVSGELGPHSPMSVPRAHRWDIVKALPLVLAVLAGLGLLSRHRHSPRAAVADLAPVEVVAVVIASNGYTANYTINTLLTAGRWEGPIYVVGEHCERRVAPGEADAAGCASETWQRPDLLPAGAPSRALGAKAIKTRLLDVAVGAKRVLYLDSDILVQRPLATSAFGALLRRRDAWSPGCEAYFERERTFVRQRRAFAAGEPANKCNGVFVVSGMKLMSRHAPATGVPAARYDLPYWCSGTFVLDVGQSRGLLDTWREEILSGKERVSLDQHALHRAVARGHAVCPLPDDTRYVKDLEGALRGLLHTRTLLHFQTAKASLPDYCLLRVGEDNATQRKRFVIV</sequence>
<reference evidence="2" key="2">
    <citation type="submission" date="2024-10" db="UniProtKB">
        <authorList>
            <consortium name="EnsemblProtists"/>
        </authorList>
    </citation>
    <scope>IDENTIFICATION</scope>
</reference>
<evidence type="ECO:0000313" key="3">
    <source>
        <dbReference type="Proteomes" id="UP000013827"/>
    </source>
</evidence>
<dbReference type="PaxDb" id="2903-EOD18922"/>
<keyword evidence="3" id="KW-1185">Reference proteome</keyword>
<feature type="region of interest" description="Disordered" evidence="1">
    <location>
        <begin position="1"/>
        <end position="29"/>
    </location>
</feature>
<dbReference type="GeneID" id="17264469"/>
<evidence type="ECO:0008006" key="4">
    <source>
        <dbReference type="Google" id="ProtNLM"/>
    </source>
</evidence>
<dbReference type="SUPFAM" id="SSF53448">
    <property type="entry name" value="Nucleotide-diphospho-sugar transferases"/>
    <property type="match status" value="1"/>
</dbReference>